<proteinExistence type="predicted"/>
<evidence type="ECO:0000313" key="3">
    <source>
        <dbReference type="Proteomes" id="UP000634136"/>
    </source>
</evidence>
<dbReference type="AlphaFoldDB" id="A0A835CC78"/>
<accession>A0A835CC78</accession>
<organism evidence="2 3">
    <name type="scientific">Senna tora</name>
    <dbReference type="NCBI Taxonomy" id="362788"/>
    <lineage>
        <taxon>Eukaryota</taxon>
        <taxon>Viridiplantae</taxon>
        <taxon>Streptophyta</taxon>
        <taxon>Embryophyta</taxon>
        <taxon>Tracheophyta</taxon>
        <taxon>Spermatophyta</taxon>
        <taxon>Magnoliopsida</taxon>
        <taxon>eudicotyledons</taxon>
        <taxon>Gunneridae</taxon>
        <taxon>Pentapetalae</taxon>
        <taxon>rosids</taxon>
        <taxon>fabids</taxon>
        <taxon>Fabales</taxon>
        <taxon>Fabaceae</taxon>
        <taxon>Caesalpinioideae</taxon>
        <taxon>Cassia clade</taxon>
        <taxon>Senna</taxon>
    </lineage>
</organism>
<gene>
    <name evidence="2" type="ORF">G2W53_011215</name>
</gene>
<keyword evidence="3" id="KW-1185">Reference proteome</keyword>
<dbReference type="EMBL" id="JAAIUW010000004">
    <property type="protein sequence ID" value="KAF7836356.1"/>
    <property type="molecule type" value="Genomic_DNA"/>
</dbReference>
<comment type="caution">
    <text evidence="2">The sequence shown here is derived from an EMBL/GenBank/DDBJ whole genome shotgun (WGS) entry which is preliminary data.</text>
</comment>
<feature type="region of interest" description="Disordered" evidence="1">
    <location>
        <begin position="1"/>
        <end position="36"/>
    </location>
</feature>
<sequence>MKKKTNPIGVWVRDYDTGKSSSKTSPLIPGIAQREDKGNDSEMKYLDVAGGCRLRRHRFFPMRKAARMATKSVGPPKS</sequence>
<name>A0A835CC78_9FABA</name>
<evidence type="ECO:0000313" key="2">
    <source>
        <dbReference type="EMBL" id="KAF7836356.1"/>
    </source>
</evidence>
<dbReference type="Proteomes" id="UP000634136">
    <property type="component" value="Unassembled WGS sequence"/>
</dbReference>
<evidence type="ECO:0000256" key="1">
    <source>
        <dbReference type="SAM" id="MobiDB-lite"/>
    </source>
</evidence>
<reference evidence="2" key="1">
    <citation type="submission" date="2020-09" db="EMBL/GenBank/DDBJ databases">
        <title>Genome-Enabled Discovery of Anthraquinone Biosynthesis in Senna tora.</title>
        <authorList>
            <person name="Kang S.-H."/>
            <person name="Pandey R.P."/>
            <person name="Lee C.-M."/>
            <person name="Sim J.-S."/>
            <person name="Jeong J.-T."/>
            <person name="Choi B.-S."/>
            <person name="Jung M."/>
            <person name="Ginzburg D."/>
            <person name="Zhao K."/>
            <person name="Won S.Y."/>
            <person name="Oh T.-J."/>
            <person name="Yu Y."/>
            <person name="Kim N.-H."/>
            <person name="Lee O.R."/>
            <person name="Lee T.-H."/>
            <person name="Bashyal P."/>
            <person name="Kim T.-S."/>
            <person name="Lee W.-H."/>
            <person name="Kawkins C."/>
            <person name="Kim C.-K."/>
            <person name="Kim J.S."/>
            <person name="Ahn B.O."/>
            <person name="Rhee S.Y."/>
            <person name="Sohng J.K."/>
        </authorList>
    </citation>
    <scope>NUCLEOTIDE SEQUENCE</scope>
    <source>
        <tissue evidence="2">Leaf</tissue>
    </source>
</reference>
<protein>
    <submittedName>
        <fullName evidence="2">Uncharacterized protein</fullName>
    </submittedName>
</protein>